<feature type="transmembrane region" description="Helical" evidence="10">
    <location>
        <begin position="582"/>
        <end position="610"/>
    </location>
</feature>
<keyword evidence="13" id="KW-1185">Reference proteome</keyword>
<evidence type="ECO:0000256" key="8">
    <source>
        <dbReference type="ARBA" id="ARBA00023065"/>
    </source>
</evidence>
<dbReference type="InterPro" id="IPR015958">
    <property type="entry name" value="Trk1_fungi"/>
</dbReference>
<evidence type="ECO:0000256" key="7">
    <source>
        <dbReference type="ARBA" id="ARBA00022989"/>
    </source>
</evidence>
<dbReference type="EMBL" id="RBVV01000165">
    <property type="protein sequence ID" value="RNJ52942.1"/>
    <property type="molecule type" value="Genomic_DNA"/>
</dbReference>
<name>A0A3M9XYT2_9PEZI</name>
<evidence type="ECO:0000256" key="5">
    <source>
        <dbReference type="ARBA" id="ARBA00022692"/>
    </source>
</evidence>
<feature type="transmembrane region" description="Helical" evidence="10">
    <location>
        <begin position="508"/>
        <end position="531"/>
    </location>
</feature>
<evidence type="ECO:0000313" key="13">
    <source>
        <dbReference type="Proteomes" id="UP000267145"/>
    </source>
</evidence>
<dbReference type="GO" id="GO:0140107">
    <property type="term" value="F:high-affinity potassium ion transmembrane transporter activity"/>
    <property type="evidence" value="ECO:0007669"/>
    <property type="project" value="TreeGrafter"/>
</dbReference>
<dbReference type="PIRSF" id="PIRSF002450">
    <property type="entry name" value="K+_transpter_TRK"/>
    <property type="match status" value="1"/>
</dbReference>
<dbReference type="InterPro" id="IPR003445">
    <property type="entry name" value="Cat_transpt"/>
</dbReference>
<dbReference type="InterPro" id="IPR004773">
    <property type="entry name" value="K/Na_transp_Trk1/HKT1"/>
</dbReference>
<dbReference type="PANTHER" id="PTHR31064:SF30">
    <property type="entry name" value="HIGH-AFFINITY POTASSIUM TRANSPORT PROTEIN-RELATED"/>
    <property type="match status" value="1"/>
</dbReference>
<dbReference type="NCBIfam" id="TIGR00934">
    <property type="entry name" value="2a38euk"/>
    <property type="match status" value="1"/>
</dbReference>
<feature type="transmembrane region" description="Helical" evidence="10">
    <location>
        <begin position="139"/>
        <end position="162"/>
    </location>
</feature>
<comment type="similarity">
    <text evidence="2 10">Belongs to the TrkH potassium transport family.</text>
</comment>
<evidence type="ECO:0000256" key="1">
    <source>
        <dbReference type="ARBA" id="ARBA00004141"/>
    </source>
</evidence>
<comment type="subcellular location">
    <subcellularLocation>
        <location evidence="1">Membrane</location>
        <topology evidence="1">Multi-pass membrane protein</topology>
    </subcellularLocation>
</comment>
<feature type="compositionally biased region" description="Polar residues" evidence="11">
    <location>
        <begin position="263"/>
        <end position="276"/>
    </location>
</feature>
<dbReference type="Proteomes" id="UP000267145">
    <property type="component" value="Unassembled WGS sequence"/>
</dbReference>
<feature type="transmembrane region" description="Helical" evidence="10">
    <location>
        <begin position="766"/>
        <end position="783"/>
    </location>
</feature>
<dbReference type="InterPro" id="IPR051143">
    <property type="entry name" value="TrkH_K-transport"/>
</dbReference>
<evidence type="ECO:0000256" key="9">
    <source>
        <dbReference type="ARBA" id="ARBA00023136"/>
    </source>
</evidence>
<evidence type="ECO:0000256" key="4">
    <source>
        <dbReference type="ARBA" id="ARBA00022538"/>
    </source>
</evidence>
<feature type="transmembrane region" description="Helical" evidence="10">
    <location>
        <begin position="706"/>
        <end position="726"/>
    </location>
</feature>
<sequence>MANVWNTSAKKNDELGDDHWLYLVRTAPDRRRPLLAFFCILPRLRFVARMLDNTRAWLLGQIRAAKPSFISKQPHFNFISAHYFWIVSLTILASVLMYATAGGQLAYIDALFFASGANTQAGLNTVDVNLLNTFQQICIYIFTMTSNPIVIHSSVVFLRLYWFEKRFQNMVRDARARRVTISKSRAKAHLDMNQAEMGVAGRNIRIMPNSGSRITNDGIILDKKVENGGRESPSSNHTAVPSSSDTDDSRRSGVNGHSERPSSGDTAARSSYTPRTARSDDIELDSIHGLRRLSHAEHLAILERQRRGHDETLRIPNPRDVEKGIRPKRVEEGDAPEAEEEEDPNQPGLRSPGNTRPNTPPEGVNPRNRQPTIKIFEPQKPSERRQRPPQQNEESPERDTMDELAEEATVIGNVLDSVMFRKPRIFQRGQKKYHVDSDEDENDNPRPGPKHRTRTLDVLRGALTGEKADDAPYLSWTPTLGRNSQFPGLSLEQREELGGIEYRSLRTLALLLVCYFWGWSIFALVCLLPWIKSPANNEYAQVVDAAGMSRTWWGFFTANSAFLDLGLTLTPDSMVSFNQSQYVLMIMVFLIIIGNTGFPVMLRSIIWVMARLVPRGSGLWEELRFLLDHPRRCFTLLFPASATWWLFWILIGLNAIDLLFFVLLDLNDNVVSDMPVHLRIVNGLFQAACTRTAGFSSVNLSLLHPAVQVSYMMMMYISVFPIAISIRRTNVYEEKSLGVYNGAEDDETINDASAMSYVGTHLRRQLSFDLWYVFLGLFILSITEGSKIKKNEFNVYSILFELISAYGTVGLSLGYPNVNASLSSQFTTGGKLVIIAMQIRGRHRGLPYGLDRAVLLPSEARFADEAFETQNGLTRQMTAVTNRTGADLQRGRSRDRGIISSFLHPGPAVPREDRNLARRVSFDAGVSASGANGMEGPDLRRRHTVAVEDADTDEDEEIAPATRARRVFTTPMG</sequence>
<keyword evidence="9 10" id="KW-0472">Membrane</keyword>
<feature type="compositionally biased region" description="Basic and acidic residues" evidence="11">
    <location>
        <begin position="247"/>
        <end position="262"/>
    </location>
</feature>
<protein>
    <recommendedName>
        <fullName evidence="10">Potassium transport protein</fullName>
    </recommendedName>
</protein>
<evidence type="ECO:0000256" key="3">
    <source>
        <dbReference type="ARBA" id="ARBA00022448"/>
    </source>
</evidence>
<feature type="transmembrane region" description="Helical" evidence="10">
    <location>
        <begin position="644"/>
        <end position="664"/>
    </location>
</feature>
<organism evidence="12 13">
    <name type="scientific">Verticillium nonalfalfae</name>
    <dbReference type="NCBI Taxonomy" id="1051616"/>
    <lineage>
        <taxon>Eukaryota</taxon>
        <taxon>Fungi</taxon>
        <taxon>Dikarya</taxon>
        <taxon>Ascomycota</taxon>
        <taxon>Pezizomycotina</taxon>
        <taxon>Sordariomycetes</taxon>
        <taxon>Hypocreomycetidae</taxon>
        <taxon>Glomerellales</taxon>
        <taxon>Plectosphaerellaceae</taxon>
        <taxon>Verticillium</taxon>
    </lineage>
</organism>
<dbReference type="AlphaFoldDB" id="A0A3M9XYT2"/>
<evidence type="ECO:0000256" key="10">
    <source>
        <dbReference type="PIRNR" id="PIRNR002450"/>
    </source>
</evidence>
<evidence type="ECO:0000256" key="11">
    <source>
        <dbReference type="SAM" id="MobiDB-lite"/>
    </source>
</evidence>
<dbReference type="GO" id="GO:0005886">
    <property type="term" value="C:plasma membrane"/>
    <property type="evidence" value="ECO:0007669"/>
    <property type="project" value="InterPro"/>
</dbReference>
<feature type="compositionally biased region" description="Acidic residues" evidence="11">
    <location>
        <begin position="333"/>
        <end position="344"/>
    </location>
</feature>
<feature type="transmembrane region" description="Helical" evidence="10">
    <location>
        <begin position="795"/>
        <end position="815"/>
    </location>
</feature>
<keyword evidence="4 10" id="KW-0633">Potassium transport</keyword>
<keyword evidence="6 10" id="KW-0630">Potassium</keyword>
<keyword evidence="7 10" id="KW-1133">Transmembrane helix</keyword>
<feature type="compositionally biased region" description="Polar residues" evidence="11">
    <location>
        <begin position="232"/>
        <end position="241"/>
    </location>
</feature>
<gene>
    <name evidence="12" type="ORF">D7B24_002600</name>
</gene>
<feature type="region of interest" description="Disordered" evidence="11">
    <location>
        <begin position="429"/>
        <end position="454"/>
    </location>
</feature>
<evidence type="ECO:0000256" key="6">
    <source>
        <dbReference type="ARBA" id="ARBA00022958"/>
    </source>
</evidence>
<dbReference type="RefSeq" id="XP_028491100.1">
    <property type="nucleotide sequence ID" value="XM_028636802.1"/>
</dbReference>
<dbReference type="PANTHER" id="PTHR31064">
    <property type="entry name" value="POTASSIUM TRANSPORT PROTEIN DDB_G0292412-RELATED"/>
    <property type="match status" value="1"/>
</dbReference>
<keyword evidence="8 10" id="KW-0406">Ion transport</keyword>
<reference evidence="12 13" key="1">
    <citation type="submission" date="2018-10" db="EMBL/GenBank/DDBJ databases">
        <title>Genome sequence of Verticillium nonalfalfae VnAa140.</title>
        <authorList>
            <person name="Stajich J.E."/>
            <person name="Kasson M.T."/>
        </authorList>
    </citation>
    <scope>NUCLEOTIDE SEQUENCE [LARGE SCALE GENOMIC DNA]</scope>
    <source>
        <strain evidence="12 13">VnAa140</strain>
    </source>
</reference>
<feature type="region of interest" description="Disordered" evidence="11">
    <location>
        <begin position="310"/>
        <end position="403"/>
    </location>
</feature>
<accession>A0A3M9XYT2</accession>
<dbReference type="Pfam" id="PF02386">
    <property type="entry name" value="TrkH"/>
    <property type="match status" value="1"/>
</dbReference>
<keyword evidence="5 10" id="KW-0812">Transmembrane</keyword>
<proteinExistence type="inferred from homology"/>
<feature type="compositionally biased region" description="Basic and acidic residues" evidence="11">
    <location>
        <begin position="310"/>
        <end position="332"/>
    </location>
</feature>
<keyword evidence="3 10" id="KW-0813">Transport</keyword>
<dbReference type="GO" id="GO:0030007">
    <property type="term" value="P:intracellular potassium ion homeostasis"/>
    <property type="evidence" value="ECO:0007669"/>
    <property type="project" value="UniProtKB-UniRule"/>
</dbReference>
<dbReference type="STRING" id="1051616.A0A3M9XYT2"/>
<feature type="transmembrane region" description="Helical" evidence="10">
    <location>
        <begin position="76"/>
        <end position="99"/>
    </location>
</feature>
<dbReference type="GeneID" id="39606289"/>
<feature type="region of interest" description="Disordered" evidence="11">
    <location>
        <begin position="225"/>
        <end position="280"/>
    </location>
</feature>
<dbReference type="GO" id="GO:1990573">
    <property type="term" value="P:potassium ion import across plasma membrane"/>
    <property type="evidence" value="ECO:0007669"/>
    <property type="project" value="TreeGrafter"/>
</dbReference>
<evidence type="ECO:0000256" key="2">
    <source>
        <dbReference type="ARBA" id="ARBA00009137"/>
    </source>
</evidence>
<comment type="caution">
    <text evidence="12">The sequence shown here is derived from an EMBL/GenBank/DDBJ whole genome shotgun (WGS) entry which is preliminary data.</text>
</comment>
<evidence type="ECO:0000313" key="12">
    <source>
        <dbReference type="EMBL" id="RNJ52942.1"/>
    </source>
</evidence>